<dbReference type="AlphaFoldDB" id="A0AAD7VB07"/>
<reference evidence="1 2" key="1">
    <citation type="submission" date="2023-03" db="EMBL/GenBank/DDBJ databases">
        <title>Genome sequence of Lichtheimia ornata CBS 291.66.</title>
        <authorList>
            <person name="Mohabir J.T."/>
            <person name="Shea T.P."/>
            <person name="Kurbessoian T."/>
            <person name="Berby B."/>
            <person name="Fontaine J."/>
            <person name="Livny J."/>
            <person name="Gnirke A."/>
            <person name="Stajich J.E."/>
            <person name="Cuomo C.A."/>
        </authorList>
    </citation>
    <scope>NUCLEOTIDE SEQUENCE [LARGE SCALE GENOMIC DNA]</scope>
    <source>
        <strain evidence="1">CBS 291.66</strain>
    </source>
</reference>
<name>A0AAD7VB07_9FUNG</name>
<protein>
    <submittedName>
        <fullName evidence="1">Uncharacterized protein</fullName>
    </submittedName>
</protein>
<sequence>MAELARERKSLTDLLAKSLQRPSFARQRFQLSPDKERDLFMAGLLNKVDRLQSCRLINQDAEPPRDELDDILSFMCRTEEVLENQRATLAAAI</sequence>
<proteinExistence type="predicted"/>
<gene>
    <name evidence="1" type="ORF">O0I10_001863</name>
</gene>
<dbReference type="EMBL" id="JARTCD010000005">
    <property type="protein sequence ID" value="KAJ8662170.1"/>
    <property type="molecule type" value="Genomic_DNA"/>
</dbReference>
<accession>A0AAD7VB07</accession>
<comment type="caution">
    <text evidence="1">The sequence shown here is derived from an EMBL/GenBank/DDBJ whole genome shotgun (WGS) entry which is preliminary data.</text>
</comment>
<keyword evidence="2" id="KW-1185">Reference proteome</keyword>
<dbReference type="GeneID" id="83209281"/>
<evidence type="ECO:0000313" key="2">
    <source>
        <dbReference type="Proteomes" id="UP001234581"/>
    </source>
</evidence>
<organism evidence="1 2">
    <name type="scientific">Lichtheimia ornata</name>
    <dbReference type="NCBI Taxonomy" id="688661"/>
    <lineage>
        <taxon>Eukaryota</taxon>
        <taxon>Fungi</taxon>
        <taxon>Fungi incertae sedis</taxon>
        <taxon>Mucoromycota</taxon>
        <taxon>Mucoromycotina</taxon>
        <taxon>Mucoromycetes</taxon>
        <taxon>Mucorales</taxon>
        <taxon>Lichtheimiaceae</taxon>
        <taxon>Lichtheimia</taxon>
    </lineage>
</organism>
<evidence type="ECO:0000313" key="1">
    <source>
        <dbReference type="EMBL" id="KAJ8662170.1"/>
    </source>
</evidence>
<dbReference type="Proteomes" id="UP001234581">
    <property type="component" value="Unassembled WGS sequence"/>
</dbReference>
<dbReference type="RefSeq" id="XP_058347083.1">
    <property type="nucleotide sequence ID" value="XM_058481952.1"/>
</dbReference>